<name>A0A8J3J200_9CHLR</name>
<dbReference type="EMBL" id="BNJK01000003">
    <property type="protein sequence ID" value="GHP00888.1"/>
    <property type="molecule type" value="Genomic_DNA"/>
</dbReference>
<dbReference type="GO" id="GO:0016020">
    <property type="term" value="C:membrane"/>
    <property type="evidence" value="ECO:0007669"/>
    <property type="project" value="TreeGrafter"/>
</dbReference>
<dbReference type="PANTHER" id="PTHR43798">
    <property type="entry name" value="MONOACYLGLYCEROL LIPASE"/>
    <property type="match status" value="1"/>
</dbReference>
<dbReference type="InterPro" id="IPR029058">
    <property type="entry name" value="AB_hydrolase_fold"/>
</dbReference>
<accession>A0A8J3J200</accession>
<dbReference type="InterPro" id="IPR000073">
    <property type="entry name" value="AB_hydrolase_1"/>
</dbReference>
<sequence length="298" mass="33435">MVLHQGVAPGSFIPGPEGIALYVETYGSPTARRVLLLTPGGFQATVCYRHFKRFAQEGYQIVVWDPPMQGLSGPLEPNKEFSATCATDCLQAVISHFHLHERETILVSWSLGTTTTLHFLQTHPEAQQYVIGVVLIAGLLSLPAYFSYLSEHDPKLFHLLTRLQSPDLSISFPAVGEFIERLTSRAFTESLTSTPLALEDWYLLRGSTMFSFGRRGSMPTSSLEHLLPQELLAALPLPICLVQGRLDRLVPVDYIRQIIEAVPDLLYYEYDCGHAPFLELPEQVLRDLSFFFNEPRNA</sequence>
<evidence type="ECO:0000313" key="2">
    <source>
        <dbReference type="EMBL" id="GHP00888.1"/>
    </source>
</evidence>
<dbReference type="Gene3D" id="3.40.50.1820">
    <property type="entry name" value="alpha/beta hydrolase"/>
    <property type="match status" value="1"/>
</dbReference>
<reference evidence="2" key="1">
    <citation type="submission" date="2020-10" db="EMBL/GenBank/DDBJ databases">
        <title>Taxonomic study of unclassified bacteria belonging to the class Ktedonobacteria.</title>
        <authorList>
            <person name="Yabe S."/>
            <person name="Wang C.M."/>
            <person name="Zheng Y."/>
            <person name="Sakai Y."/>
            <person name="Cavaletti L."/>
            <person name="Monciardini P."/>
            <person name="Donadio S."/>
        </authorList>
    </citation>
    <scope>NUCLEOTIDE SEQUENCE</scope>
    <source>
        <strain evidence="2">ID150040</strain>
    </source>
</reference>
<dbReference type="InterPro" id="IPR050266">
    <property type="entry name" value="AB_hydrolase_sf"/>
</dbReference>
<feature type="domain" description="AB hydrolase-1" evidence="1">
    <location>
        <begin position="35"/>
        <end position="285"/>
    </location>
</feature>
<evidence type="ECO:0000313" key="3">
    <source>
        <dbReference type="Proteomes" id="UP000597444"/>
    </source>
</evidence>
<keyword evidence="3" id="KW-1185">Reference proteome</keyword>
<dbReference type="RefSeq" id="WP_220211458.1">
    <property type="nucleotide sequence ID" value="NZ_BNJK01000003.1"/>
</dbReference>
<comment type="caution">
    <text evidence="2">The sequence shown here is derived from an EMBL/GenBank/DDBJ whole genome shotgun (WGS) entry which is preliminary data.</text>
</comment>
<evidence type="ECO:0000259" key="1">
    <source>
        <dbReference type="Pfam" id="PF12697"/>
    </source>
</evidence>
<dbReference type="PANTHER" id="PTHR43798:SF33">
    <property type="entry name" value="HYDROLASE, PUTATIVE (AFU_ORTHOLOGUE AFUA_2G14860)-RELATED"/>
    <property type="match status" value="1"/>
</dbReference>
<dbReference type="Pfam" id="PF12697">
    <property type="entry name" value="Abhydrolase_6"/>
    <property type="match status" value="1"/>
</dbReference>
<proteinExistence type="predicted"/>
<dbReference type="AlphaFoldDB" id="A0A8J3J200"/>
<organism evidence="2 3">
    <name type="scientific">Reticulibacter mediterranei</name>
    <dbReference type="NCBI Taxonomy" id="2778369"/>
    <lineage>
        <taxon>Bacteria</taxon>
        <taxon>Bacillati</taxon>
        <taxon>Chloroflexota</taxon>
        <taxon>Ktedonobacteria</taxon>
        <taxon>Ktedonobacterales</taxon>
        <taxon>Reticulibacteraceae</taxon>
        <taxon>Reticulibacter</taxon>
    </lineage>
</organism>
<dbReference type="SUPFAM" id="SSF53474">
    <property type="entry name" value="alpha/beta-Hydrolases"/>
    <property type="match status" value="1"/>
</dbReference>
<protein>
    <recommendedName>
        <fullName evidence="1">AB hydrolase-1 domain-containing protein</fullName>
    </recommendedName>
</protein>
<gene>
    <name evidence="2" type="ORF">KSF_109350</name>
</gene>
<dbReference type="Proteomes" id="UP000597444">
    <property type="component" value="Unassembled WGS sequence"/>
</dbReference>